<proteinExistence type="predicted"/>
<sequence length="120" mass="14049">MAHNETTLRDYVLPNLEMVQGSIIRPAITSNSFEIKPTMIQMIQNNLQFRGTMAEDPNYHLKRFMIHLNTMGSPMKLFIFDSLAPGSIMTWDEFAGKFLQKFFFLIIKTIQLRRKITTFK</sequence>
<dbReference type="OrthoDB" id="1417698at2759"/>
<protein>
    <submittedName>
        <fullName evidence="1">Oligopeptide transporter 4-like</fullName>
    </submittedName>
</protein>
<reference evidence="1" key="1">
    <citation type="submission" date="2019-08" db="EMBL/GenBank/DDBJ databases">
        <authorList>
            <person name="Liu F."/>
        </authorList>
    </citation>
    <scope>NUCLEOTIDE SEQUENCE [LARGE SCALE GENOMIC DNA]</scope>
    <source>
        <strain evidence="1">PA1801</strain>
        <tissue evidence="1">Leaf</tissue>
    </source>
</reference>
<accession>A0A5B6VDR4</accession>
<organism evidence="1 2">
    <name type="scientific">Gossypium australe</name>
    <dbReference type="NCBI Taxonomy" id="47621"/>
    <lineage>
        <taxon>Eukaryota</taxon>
        <taxon>Viridiplantae</taxon>
        <taxon>Streptophyta</taxon>
        <taxon>Embryophyta</taxon>
        <taxon>Tracheophyta</taxon>
        <taxon>Spermatophyta</taxon>
        <taxon>Magnoliopsida</taxon>
        <taxon>eudicotyledons</taxon>
        <taxon>Gunneridae</taxon>
        <taxon>Pentapetalae</taxon>
        <taxon>rosids</taxon>
        <taxon>malvids</taxon>
        <taxon>Malvales</taxon>
        <taxon>Malvaceae</taxon>
        <taxon>Malvoideae</taxon>
        <taxon>Gossypium</taxon>
    </lineage>
</organism>
<gene>
    <name evidence="1" type="ORF">EPI10_002234</name>
</gene>
<keyword evidence="2" id="KW-1185">Reference proteome</keyword>
<dbReference type="AlphaFoldDB" id="A0A5B6VDR4"/>
<comment type="caution">
    <text evidence="1">The sequence shown here is derived from an EMBL/GenBank/DDBJ whole genome shotgun (WGS) entry which is preliminary data.</text>
</comment>
<name>A0A5B6VDR4_9ROSI</name>
<dbReference type="Proteomes" id="UP000325315">
    <property type="component" value="Unassembled WGS sequence"/>
</dbReference>
<evidence type="ECO:0000313" key="1">
    <source>
        <dbReference type="EMBL" id="KAA3467201.1"/>
    </source>
</evidence>
<dbReference type="EMBL" id="SMMG02000007">
    <property type="protein sequence ID" value="KAA3467201.1"/>
    <property type="molecule type" value="Genomic_DNA"/>
</dbReference>
<evidence type="ECO:0000313" key="2">
    <source>
        <dbReference type="Proteomes" id="UP000325315"/>
    </source>
</evidence>